<dbReference type="Proteomes" id="UP001148018">
    <property type="component" value="Unassembled WGS sequence"/>
</dbReference>
<protein>
    <submittedName>
        <fullName evidence="1">Uncharacterized protein</fullName>
    </submittedName>
</protein>
<dbReference type="AlphaFoldDB" id="A0A9Q0EC48"/>
<name>A0A9Q0EC48_9TELE</name>
<gene>
    <name evidence="1" type="ORF">NHX12_028610</name>
</gene>
<accession>A0A9Q0EC48</accession>
<reference evidence="1" key="1">
    <citation type="submission" date="2022-07" db="EMBL/GenBank/DDBJ databases">
        <title>Chromosome-level genome of Muraenolepis orangiensis.</title>
        <authorList>
            <person name="Kim J."/>
        </authorList>
    </citation>
    <scope>NUCLEOTIDE SEQUENCE</scope>
    <source>
        <strain evidence="1">KU_S4_2022</strain>
        <tissue evidence="1">Muscle</tissue>
    </source>
</reference>
<comment type="caution">
    <text evidence="1">The sequence shown here is derived from an EMBL/GenBank/DDBJ whole genome shotgun (WGS) entry which is preliminary data.</text>
</comment>
<proteinExistence type="predicted"/>
<dbReference type="OrthoDB" id="416119at2759"/>
<sequence>MIASSTCPRPGSGAPGSVRLLLWECSAAEDQWETTGSLQFPYLPAQLVLLFGVSQNSQIPCEFPKQWLNLAAIKDAMWTSRNLPVAVNLDGQELRTIVTH</sequence>
<dbReference type="EMBL" id="JANIIK010000044">
    <property type="protein sequence ID" value="KAJ3603869.1"/>
    <property type="molecule type" value="Genomic_DNA"/>
</dbReference>
<organism evidence="1 2">
    <name type="scientific">Muraenolepis orangiensis</name>
    <name type="common">Patagonian moray cod</name>
    <dbReference type="NCBI Taxonomy" id="630683"/>
    <lineage>
        <taxon>Eukaryota</taxon>
        <taxon>Metazoa</taxon>
        <taxon>Chordata</taxon>
        <taxon>Craniata</taxon>
        <taxon>Vertebrata</taxon>
        <taxon>Euteleostomi</taxon>
        <taxon>Actinopterygii</taxon>
        <taxon>Neopterygii</taxon>
        <taxon>Teleostei</taxon>
        <taxon>Neoteleostei</taxon>
        <taxon>Acanthomorphata</taxon>
        <taxon>Zeiogadaria</taxon>
        <taxon>Gadariae</taxon>
        <taxon>Gadiformes</taxon>
        <taxon>Muraenolepidoidei</taxon>
        <taxon>Muraenolepididae</taxon>
        <taxon>Muraenolepis</taxon>
    </lineage>
</organism>
<evidence type="ECO:0000313" key="1">
    <source>
        <dbReference type="EMBL" id="KAJ3603869.1"/>
    </source>
</evidence>
<keyword evidence="2" id="KW-1185">Reference proteome</keyword>
<evidence type="ECO:0000313" key="2">
    <source>
        <dbReference type="Proteomes" id="UP001148018"/>
    </source>
</evidence>